<keyword evidence="3" id="KW-0677">Repeat</keyword>
<feature type="domain" description="Chitin-binding type-2" evidence="7">
    <location>
        <begin position="649"/>
        <end position="706"/>
    </location>
</feature>
<feature type="domain" description="Chitin-binding type-2" evidence="7">
    <location>
        <begin position="357"/>
        <end position="412"/>
    </location>
</feature>
<dbReference type="Pfam" id="PF01607">
    <property type="entry name" value="CBM_14"/>
    <property type="match status" value="9"/>
</dbReference>
<feature type="domain" description="Chitin-binding type-2" evidence="7">
    <location>
        <begin position="227"/>
        <end position="285"/>
    </location>
</feature>
<feature type="domain" description="Chitin-binding type-2" evidence="7">
    <location>
        <begin position="479"/>
        <end position="535"/>
    </location>
</feature>
<protein>
    <submittedName>
        <fullName evidence="9">Chitin-binding type-2 domain-containing protein</fullName>
    </submittedName>
</protein>
<evidence type="ECO:0000259" key="7">
    <source>
        <dbReference type="PROSITE" id="PS50940"/>
    </source>
</evidence>
<evidence type="ECO:0000313" key="9">
    <source>
        <dbReference type="WBParaSite" id="TMUE_3000012564.1"/>
    </source>
</evidence>
<dbReference type="PANTHER" id="PTHR23301">
    <property type="entry name" value="CHITIN BINDING PERITROPHIN-A"/>
    <property type="match status" value="1"/>
</dbReference>
<organism evidence="8 9">
    <name type="scientific">Trichuris muris</name>
    <name type="common">Mouse whipworm</name>
    <dbReference type="NCBI Taxonomy" id="70415"/>
    <lineage>
        <taxon>Eukaryota</taxon>
        <taxon>Metazoa</taxon>
        <taxon>Ecdysozoa</taxon>
        <taxon>Nematoda</taxon>
        <taxon>Enoplea</taxon>
        <taxon>Dorylaimia</taxon>
        <taxon>Trichinellida</taxon>
        <taxon>Trichuridae</taxon>
        <taxon>Trichuris</taxon>
    </lineage>
</organism>
<feature type="domain" description="Chitin-binding type-2" evidence="7">
    <location>
        <begin position="591"/>
        <end position="648"/>
    </location>
</feature>
<sequence length="823" mass="90872">MVALLLLLGIAKAFSLASDWLPANTICLRNPDGDYELTPCSSIYVRCVNHRTFLMKCDLATWVFSKAYRSCKPPLLLDQCKSSPPSYFEGTFCREKMDGVYASGPCSTSYVICFGQQSYSARCEHSKVFSALEQACVGQESLPECKQQFHSWTFHDLCANQFPNGADLPLAACSSEYISCRQAIPTFANCTAGQSFKVGVGCVPTWQNPFCQQRSQTAALHNLAIASQFCVHKPDGIYVPQASICSSEAIVCNRNKANLLRCPDKHYYSASARNCLPADMRWCKYVGTAEQHDLGYQLIQYSCAKFGHRFHGPDKCSTWYLHCYPGKQSMLHCVQGTVYDQATDTCVTQSACNPWNANFCSMKEGNDVGQLRPCSETYLICYDGRTFIMTCPNGLVFSSEVKACVERMLCNQSLASKPVTTCSPTGNHYIPIAPCTQQYLRCWDGHLLTLYCADGLVFEPNLQTCIEPSSSAFCAQYDNNPCKNKADGSYGITRCSATYLRCDRSQSSWSYCSPGDVFDSNSGTCVPARFQACTPEQRTACHGQTDGPIQPWACKDTLIVCVNGDATPKPCPTPLPMRMERCLSSACQGSNNPCSPWSNDQRALEPCSGTYVVCLYGYPYTQVCPEGKVFLNESRSCVPKSENRFCSTNSLCSPYANELKALESCSGTYIACLNGKPYTQTCPNGQVFYNVSNSCVSKSTNQFCYGNSFCSPMVNEKKALAPCSGTYIECLNGRPFTQTCPNGQIFFNETSSCTAKQNNRYCSNVQHDCTVEGEFIADPNDCTVFYRCTHGRRIKFTCPPGTGFNPQINVCDWKSNIPSCKGS</sequence>
<dbReference type="GO" id="GO:0005576">
    <property type="term" value="C:extracellular region"/>
    <property type="evidence" value="ECO:0007669"/>
    <property type="project" value="InterPro"/>
</dbReference>
<feature type="domain" description="Chitin-binding type-2" evidence="7">
    <location>
        <begin position="766"/>
        <end position="822"/>
    </location>
</feature>
<dbReference type="InterPro" id="IPR002557">
    <property type="entry name" value="Chitin-bd_dom"/>
</dbReference>
<name>A0A5S6QZQ3_TRIMR</name>
<reference evidence="9" key="1">
    <citation type="submission" date="2019-12" db="UniProtKB">
        <authorList>
            <consortium name="WormBaseParasite"/>
        </authorList>
    </citation>
    <scope>IDENTIFICATION</scope>
</reference>
<keyword evidence="4" id="KW-1015">Disulfide bond</keyword>
<evidence type="ECO:0000256" key="2">
    <source>
        <dbReference type="ARBA" id="ARBA00022729"/>
    </source>
</evidence>
<keyword evidence="2 6" id="KW-0732">Signal</keyword>
<evidence type="ECO:0000256" key="6">
    <source>
        <dbReference type="SAM" id="SignalP"/>
    </source>
</evidence>
<dbReference type="SMART" id="SM00494">
    <property type="entry name" value="ChtBD2"/>
    <property type="match status" value="12"/>
</dbReference>
<dbReference type="STRING" id="70415.A0A5S6QZQ3"/>
<dbReference type="Proteomes" id="UP000046395">
    <property type="component" value="Unassembled WGS sequence"/>
</dbReference>
<evidence type="ECO:0000256" key="5">
    <source>
        <dbReference type="ARBA" id="ARBA00023180"/>
    </source>
</evidence>
<dbReference type="GO" id="GO:0008061">
    <property type="term" value="F:chitin binding"/>
    <property type="evidence" value="ECO:0007669"/>
    <property type="project" value="UniProtKB-KW"/>
</dbReference>
<dbReference type="Gene3D" id="2.170.140.10">
    <property type="entry name" value="Chitin binding domain"/>
    <property type="match status" value="3"/>
</dbReference>
<dbReference type="WBParaSite" id="TMUE_3000012564.1">
    <property type="protein sequence ID" value="TMUE_3000012564.1"/>
    <property type="gene ID" value="WBGene00301611"/>
</dbReference>
<feature type="chain" id="PRO_5024428598" evidence="6">
    <location>
        <begin position="18"/>
        <end position="823"/>
    </location>
</feature>
<evidence type="ECO:0000256" key="4">
    <source>
        <dbReference type="ARBA" id="ARBA00023157"/>
    </source>
</evidence>
<dbReference type="PROSITE" id="PS50940">
    <property type="entry name" value="CHIT_BIND_II"/>
    <property type="match status" value="10"/>
</dbReference>
<accession>A0A5S6QZQ3</accession>
<evidence type="ECO:0000313" key="8">
    <source>
        <dbReference type="Proteomes" id="UP000046395"/>
    </source>
</evidence>
<dbReference type="PANTHER" id="PTHR23301:SF0">
    <property type="entry name" value="CHITIN-BINDING TYPE-2 DOMAIN-CONTAINING PROTEIN-RELATED"/>
    <property type="match status" value="1"/>
</dbReference>
<dbReference type="SUPFAM" id="SSF57625">
    <property type="entry name" value="Invertebrate chitin-binding proteins"/>
    <property type="match status" value="9"/>
</dbReference>
<dbReference type="InterPro" id="IPR036508">
    <property type="entry name" value="Chitin-bd_dom_sf"/>
</dbReference>
<keyword evidence="8" id="KW-1185">Reference proteome</keyword>
<feature type="domain" description="Chitin-binding type-2" evidence="7">
    <location>
        <begin position="300"/>
        <end position="354"/>
    </location>
</feature>
<feature type="domain" description="Chitin-binding type-2" evidence="7">
    <location>
        <begin position="707"/>
        <end position="764"/>
    </location>
</feature>
<dbReference type="InterPro" id="IPR051940">
    <property type="entry name" value="Chitin_bind-dev_reg"/>
</dbReference>
<feature type="domain" description="Chitin-binding type-2" evidence="7">
    <location>
        <begin position="90"/>
        <end position="147"/>
    </location>
</feature>
<keyword evidence="5" id="KW-0325">Glycoprotein</keyword>
<evidence type="ECO:0000256" key="3">
    <source>
        <dbReference type="ARBA" id="ARBA00022737"/>
    </source>
</evidence>
<feature type="domain" description="Chitin-binding type-2" evidence="7">
    <location>
        <begin position="419"/>
        <end position="476"/>
    </location>
</feature>
<keyword evidence="1" id="KW-0147">Chitin-binding</keyword>
<evidence type="ECO:0000256" key="1">
    <source>
        <dbReference type="ARBA" id="ARBA00022669"/>
    </source>
</evidence>
<feature type="signal peptide" evidence="6">
    <location>
        <begin position="1"/>
        <end position="17"/>
    </location>
</feature>
<proteinExistence type="predicted"/>
<dbReference type="AlphaFoldDB" id="A0A5S6QZQ3"/>